<accession>A0AAN3QZB1</accession>
<protein>
    <submittedName>
        <fullName evidence="1">Uncharacterized protein</fullName>
    </submittedName>
</protein>
<dbReference type="EMBL" id="JARVUX010000001">
    <property type="protein sequence ID" value="MDH2334581.1"/>
    <property type="molecule type" value="Genomic_DNA"/>
</dbReference>
<name>A0AAN3QZB1_CLOPF</name>
<dbReference type="AlphaFoldDB" id="A0AAN3QZB1"/>
<sequence>MRIKDIIKETQPKELKKLDKLRKKDELSESEIRELMSNRVYKRKNGALRQVR</sequence>
<reference evidence="1" key="1">
    <citation type="submission" date="2023-04" db="EMBL/GenBank/DDBJ databases">
        <title>Epidemiological investigation of Clostridium perfringens isolated from cattle.</title>
        <authorList>
            <person name="Tian R."/>
        </authorList>
    </citation>
    <scope>NUCLEOTIDE SEQUENCE</scope>
    <source>
        <strain evidence="1">ZWCP172</strain>
    </source>
</reference>
<comment type="caution">
    <text evidence="1">The sequence shown here is derived from an EMBL/GenBank/DDBJ whole genome shotgun (WGS) entry which is preliminary data.</text>
</comment>
<proteinExistence type="predicted"/>
<organism evidence="1 2">
    <name type="scientific">Clostridium perfringens</name>
    <dbReference type="NCBI Taxonomy" id="1502"/>
    <lineage>
        <taxon>Bacteria</taxon>
        <taxon>Bacillati</taxon>
        <taxon>Bacillota</taxon>
        <taxon>Clostridia</taxon>
        <taxon>Eubacteriales</taxon>
        <taxon>Clostridiaceae</taxon>
        <taxon>Clostridium</taxon>
    </lineage>
</organism>
<dbReference type="RefSeq" id="WP_279856527.1">
    <property type="nucleotide sequence ID" value="NZ_JARVUX010000001.1"/>
</dbReference>
<dbReference type="Proteomes" id="UP001222958">
    <property type="component" value="Unassembled WGS sequence"/>
</dbReference>
<gene>
    <name evidence="1" type="ORF">QDQ28_00105</name>
</gene>
<evidence type="ECO:0000313" key="1">
    <source>
        <dbReference type="EMBL" id="MDH2334581.1"/>
    </source>
</evidence>
<evidence type="ECO:0000313" key="2">
    <source>
        <dbReference type="Proteomes" id="UP001222958"/>
    </source>
</evidence>